<accession>A0A165U2N1</accession>
<dbReference type="InParanoid" id="A0A165U2N1"/>
<keyword evidence="3" id="KW-1185">Reference proteome</keyword>
<evidence type="ECO:0000313" key="3">
    <source>
        <dbReference type="Proteomes" id="UP000076761"/>
    </source>
</evidence>
<keyword evidence="1" id="KW-1133">Transmembrane helix</keyword>
<name>A0A165U2N1_9AGAM</name>
<proteinExistence type="predicted"/>
<dbReference type="Proteomes" id="UP000076761">
    <property type="component" value="Unassembled WGS sequence"/>
</dbReference>
<reference evidence="2 3" key="1">
    <citation type="journal article" date="2016" name="Mol. Biol. Evol.">
        <title>Comparative Genomics of Early-Diverging Mushroom-Forming Fungi Provides Insights into the Origins of Lignocellulose Decay Capabilities.</title>
        <authorList>
            <person name="Nagy L.G."/>
            <person name="Riley R."/>
            <person name="Tritt A."/>
            <person name="Adam C."/>
            <person name="Daum C."/>
            <person name="Floudas D."/>
            <person name="Sun H."/>
            <person name="Yadav J.S."/>
            <person name="Pangilinan J."/>
            <person name="Larsson K.H."/>
            <person name="Matsuura K."/>
            <person name="Barry K."/>
            <person name="Labutti K."/>
            <person name="Kuo R."/>
            <person name="Ohm R.A."/>
            <person name="Bhattacharya S.S."/>
            <person name="Shirouzu T."/>
            <person name="Yoshinaga Y."/>
            <person name="Martin F.M."/>
            <person name="Grigoriev I.V."/>
            <person name="Hibbett D.S."/>
        </authorList>
    </citation>
    <scope>NUCLEOTIDE SEQUENCE [LARGE SCALE GENOMIC DNA]</scope>
    <source>
        <strain evidence="2 3">HHB14362 ss-1</strain>
    </source>
</reference>
<organism evidence="2 3">
    <name type="scientific">Neolentinus lepideus HHB14362 ss-1</name>
    <dbReference type="NCBI Taxonomy" id="1314782"/>
    <lineage>
        <taxon>Eukaryota</taxon>
        <taxon>Fungi</taxon>
        <taxon>Dikarya</taxon>
        <taxon>Basidiomycota</taxon>
        <taxon>Agaricomycotina</taxon>
        <taxon>Agaricomycetes</taxon>
        <taxon>Gloeophyllales</taxon>
        <taxon>Gloeophyllaceae</taxon>
        <taxon>Neolentinus</taxon>
    </lineage>
</organism>
<feature type="transmembrane region" description="Helical" evidence="1">
    <location>
        <begin position="33"/>
        <end position="51"/>
    </location>
</feature>
<protein>
    <submittedName>
        <fullName evidence="2">Uncharacterized protein</fullName>
    </submittedName>
</protein>
<evidence type="ECO:0000313" key="2">
    <source>
        <dbReference type="EMBL" id="KZT27552.1"/>
    </source>
</evidence>
<keyword evidence="1" id="KW-0812">Transmembrane</keyword>
<keyword evidence="1" id="KW-0472">Membrane</keyword>
<dbReference type="AlphaFoldDB" id="A0A165U2N1"/>
<gene>
    <name evidence="2" type="ORF">NEOLEDRAFT_1189740</name>
</gene>
<dbReference type="EMBL" id="KV425561">
    <property type="protein sequence ID" value="KZT27552.1"/>
    <property type="molecule type" value="Genomic_DNA"/>
</dbReference>
<evidence type="ECO:0000256" key="1">
    <source>
        <dbReference type="SAM" id="Phobius"/>
    </source>
</evidence>
<sequence length="58" mass="6931">MVPQCRQILRCSRILSKVLGHRWLMCTDSRRHLNFQMISFWFMSLGIITPYKQEGDDS</sequence>